<evidence type="ECO:0000313" key="2">
    <source>
        <dbReference type="EMBL" id="CAL5992275.1"/>
    </source>
</evidence>
<dbReference type="Proteomes" id="UP001642409">
    <property type="component" value="Unassembled WGS sequence"/>
</dbReference>
<dbReference type="EMBL" id="CAXDID020000028">
    <property type="protein sequence ID" value="CAL5992247.1"/>
    <property type="molecule type" value="Genomic_DNA"/>
</dbReference>
<comment type="caution">
    <text evidence="2">The sequence shown here is derived from an EMBL/GenBank/DDBJ whole genome shotgun (WGS) entry which is preliminary data.</text>
</comment>
<accession>A0ABP1HJ49</accession>
<reference evidence="2 3" key="1">
    <citation type="submission" date="2024-07" db="EMBL/GenBank/DDBJ databases">
        <authorList>
            <person name="Akdeniz Z."/>
        </authorList>
    </citation>
    <scope>NUCLEOTIDE SEQUENCE [LARGE SCALE GENOMIC DNA]</scope>
</reference>
<organism evidence="2 3">
    <name type="scientific">Hexamita inflata</name>
    <dbReference type="NCBI Taxonomy" id="28002"/>
    <lineage>
        <taxon>Eukaryota</taxon>
        <taxon>Metamonada</taxon>
        <taxon>Diplomonadida</taxon>
        <taxon>Hexamitidae</taxon>
        <taxon>Hexamitinae</taxon>
        <taxon>Hexamita</taxon>
    </lineage>
</organism>
<evidence type="ECO:0000313" key="1">
    <source>
        <dbReference type="EMBL" id="CAL5992247.1"/>
    </source>
</evidence>
<sequence length="121" mass="14175">MLQTKNDQYSIHQNDIGKYKYSRTRRSIAADNKSVRHGIVMLSICNILENNIYVIQYCKIRRCCVGGSFQFHVLAQHVHSTINLCGHNISLFRWRGDICLSTQQIQDKLQYLTAWQIFEPK</sequence>
<keyword evidence="3" id="KW-1185">Reference proteome</keyword>
<dbReference type="EMBL" id="CAXDID020000028">
    <property type="protein sequence ID" value="CAL5992275.1"/>
    <property type="molecule type" value="Genomic_DNA"/>
</dbReference>
<gene>
    <name evidence="1" type="ORF">HINF_LOCUS12490</name>
    <name evidence="2" type="ORF">HINF_LOCUS12504</name>
</gene>
<proteinExistence type="predicted"/>
<evidence type="ECO:0000313" key="3">
    <source>
        <dbReference type="Proteomes" id="UP001642409"/>
    </source>
</evidence>
<name>A0ABP1HJ49_9EUKA</name>
<protein>
    <submittedName>
        <fullName evidence="2">Hypothetical_protein</fullName>
    </submittedName>
</protein>